<evidence type="ECO:0000313" key="3">
    <source>
        <dbReference type="Proteomes" id="UP001249851"/>
    </source>
</evidence>
<feature type="compositionally biased region" description="Polar residues" evidence="1">
    <location>
        <begin position="209"/>
        <end position="221"/>
    </location>
</feature>
<feature type="compositionally biased region" description="Basic residues" evidence="1">
    <location>
        <begin position="765"/>
        <end position="785"/>
    </location>
</feature>
<comment type="caution">
    <text evidence="2">The sequence shown here is derived from an EMBL/GenBank/DDBJ whole genome shotgun (WGS) entry which is preliminary data.</text>
</comment>
<sequence>MAEANHQDLAMEQDPEDVMLKEDEENKMDNEIQEHAEVAELDKDADVELQEAEVVQVDDVQVHTAEVLQVTEVLQEDQEMQPDWEILPVSDEGHLGEWMQDGKSLEGQAGDPVQIPDLEKVETVPEMTKETESPTCSTCEILKNDIKLLKGKVTRLKSKLATNQEQWVHTFKAIQEQNRLLMVNTGKTPKPRESDLFLIIINPAEPRHNNNNINKTTMQTDPETDDGTPEASKNQPTDQDMDQDDEREKLEENNYWFEDPTWSPEKIDHYYDQIKDEDDTEKIHDNPSYITTWEGTNEREEPKGIVFLSKLLQLFQFCHLCFFPKPKVAVTQTGTMLTIVSECSNCGETYSWKSQPDLLGRFPARNLLLSFAVLCAGASIRKVLLVFQHMGLLVYHEPTYYYHQRHLLIRSVVGFWRKYQKKLLHQLKSKEVVMAGDGRHDSMGHSAKYGTYTIFCCTIGLILHIILVQANEAGSSSGMEFLAFQKAFTFLLGTTMVIKSFISDRHTSIAKWMREECPKKCSELGKPVIKHYFDLWHIGKKIQKVLTKLSKEKGCEIIGRWRKACVRHFYWSVTSTKEHLAEVKLAKFHAFLSHVLNKHSNLPNRLFNACAHGIVVTPRVWMHKASEAYEKLTILAALHFNYNLKRGSKVDDEGEPVLHVSYPKFKEGEATVKEAKVSSNYDYVADIYETITTTPRAELKVLAGELKRQVPEPVHTMLADKETKEDAVAKYKKRKEMETVICLPTCTEEELQPTGQRTRTATGRRAPHCSKCGKPKRGHKKGECA</sequence>
<name>A0AAD9QQ39_ACRCE</name>
<feature type="region of interest" description="Disordered" evidence="1">
    <location>
        <begin position="206"/>
        <end position="248"/>
    </location>
</feature>
<reference evidence="2" key="2">
    <citation type="journal article" date="2023" name="Science">
        <title>Genomic signatures of disease resistance in endangered staghorn corals.</title>
        <authorList>
            <person name="Vollmer S.V."/>
            <person name="Selwyn J.D."/>
            <person name="Despard B.A."/>
            <person name="Roesel C.L."/>
        </authorList>
    </citation>
    <scope>NUCLEOTIDE SEQUENCE</scope>
    <source>
        <strain evidence="2">K2</strain>
    </source>
</reference>
<accession>A0AAD9QQ39</accession>
<reference evidence="2" key="1">
    <citation type="journal article" date="2023" name="G3 (Bethesda)">
        <title>Whole genome assembly and annotation of the endangered Caribbean coral Acropora cervicornis.</title>
        <authorList>
            <person name="Selwyn J.D."/>
            <person name="Vollmer S.V."/>
        </authorList>
    </citation>
    <scope>NUCLEOTIDE SEQUENCE</scope>
    <source>
        <strain evidence="2">K2</strain>
    </source>
</reference>
<dbReference type="AlphaFoldDB" id="A0AAD9QQ39"/>
<dbReference type="PANTHER" id="PTHR31751">
    <property type="entry name" value="SI:CH211-108C17.2-RELATED-RELATED"/>
    <property type="match status" value="1"/>
</dbReference>
<gene>
    <name evidence="2" type="ORF">P5673_010517</name>
</gene>
<feature type="region of interest" description="Disordered" evidence="1">
    <location>
        <begin position="749"/>
        <end position="785"/>
    </location>
</feature>
<protein>
    <submittedName>
        <fullName evidence="2">Uncharacterized protein</fullName>
    </submittedName>
</protein>
<dbReference type="Proteomes" id="UP001249851">
    <property type="component" value="Unassembled WGS sequence"/>
</dbReference>
<evidence type="ECO:0000256" key="1">
    <source>
        <dbReference type="SAM" id="MobiDB-lite"/>
    </source>
</evidence>
<keyword evidence="3" id="KW-1185">Reference proteome</keyword>
<organism evidence="2 3">
    <name type="scientific">Acropora cervicornis</name>
    <name type="common">Staghorn coral</name>
    <dbReference type="NCBI Taxonomy" id="6130"/>
    <lineage>
        <taxon>Eukaryota</taxon>
        <taxon>Metazoa</taxon>
        <taxon>Cnidaria</taxon>
        <taxon>Anthozoa</taxon>
        <taxon>Hexacorallia</taxon>
        <taxon>Scleractinia</taxon>
        <taxon>Astrocoeniina</taxon>
        <taxon>Acroporidae</taxon>
        <taxon>Acropora</taxon>
    </lineage>
</organism>
<proteinExistence type="predicted"/>
<dbReference type="EMBL" id="JARQWQ010000019">
    <property type="protein sequence ID" value="KAK2565454.1"/>
    <property type="molecule type" value="Genomic_DNA"/>
</dbReference>
<evidence type="ECO:0000313" key="2">
    <source>
        <dbReference type="EMBL" id="KAK2565454.1"/>
    </source>
</evidence>
<dbReference type="PANTHER" id="PTHR31751:SF40">
    <property type="match status" value="1"/>
</dbReference>
<feature type="compositionally biased region" description="Low complexity" evidence="1">
    <location>
        <begin position="752"/>
        <end position="764"/>
    </location>
</feature>